<reference evidence="9 10" key="1">
    <citation type="submission" date="2019-07" db="EMBL/GenBank/DDBJ databases">
        <title>Genomics analysis of Aphanomyces spp. identifies a new class of oomycete effector associated with host adaptation.</title>
        <authorList>
            <person name="Gaulin E."/>
        </authorList>
    </citation>
    <scope>NUCLEOTIDE SEQUENCE [LARGE SCALE GENOMIC DNA]</scope>
    <source>
        <strain evidence="9 10">ATCC 201684</strain>
    </source>
</reference>
<evidence type="ECO:0000313" key="10">
    <source>
        <dbReference type="Proteomes" id="UP000481153"/>
    </source>
</evidence>
<sequence length="899" mass="100688">MNSSRGRVRPPAARANLSHGTHLVDLVQLHALFGLHMTLVKHPDAMLSREMLKRWCHVVSKCLSSSDKQTRDAARKVFQEMCHFPAGENDIIATCIEMDVLHVMERHLQCNRHVEAIHLWGFVVVLLRQKLQAKDDLLNFVLQVPEATLCHADSRVRLLSLQHWRSVVDIFRIHETTTTAASNDAWTDPTKFWLFRKPFLDVVTTPLSVCLASETFATVLSTGIETWHHVIAVAVLDFNRFCRSSPLTMDFCKAVMRQWKNWWDDIVGQLALTLLHRDTQDVAAIHPTLLDRTFRLLGRIWSVDADETETCESSSFTAALASRSADTLSISNTPRAPAMTRSEVAENLEVKASVAMLVLFQNALHFVFALHDDAMLPESDALAGTVWHGLCFRIQVALQTIPSDLVDVRKAHRRLMTKCFAFVFGCQQYQTKTASLNPDAGSLADLPLPRRLGLMELMVEKLDKTILNEAMEQSTSQLQPALTQKAQDHERDVASDELAWLQGVVLTSTSRSSMFGLAIYCVFLEFAIASSGGGNDVSKRMASIQHIFQCLSQFELPATTKQDMLQVSLTFKAMLEPSKQSSSPPPPPSESFLRLFQDAWNSLARKQDPAADSSDGSLVSPCMMDKQSLRRTSTENSNAIRPELIACKEPFSLIQHHFPQSFRRLLGFFNIKTIGDLCAKHVDEVSVMPLNDPINTVHKALDEYVGRRERLNTIANKSPMKRKHPFSPQRPHPSPFSSPMHTTTPSPNPRKMKSAVRNLSNEVWNEGESSPRVADTVKFNLERSDGTVRIIRPGEDSQSVEDPPSKQEADDGAKMIGLASKLVSHLERCEVYVDRLNNEKSTKRPTDCWNIDHRSKVGQELLKANGIMTKLAANIAKFMEPTSSIETNSGKSSFANSTL</sequence>
<dbReference type="EMBL" id="VJMJ01000140">
    <property type="protein sequence ID" value="KAF0731676.1"/>
    <property type="molecule type" value="Genomic_DNA"/>
</dbReference>
<evidence type="ECO:0000256" key="7">
    <source>
        <dbReference type="SAM" id="MobiDB-lite"/>
    </source>
</evidence>
<dbReference type="Proteomes" id="UP000481153">
    <property type="component" value="Unassembled WGS sequence"/>
</dbReference>
<keyword evidence="5" id="KW-0539">Nucleus</keyword>
<dbReference type="PANTHER" id="PTHR22928:SF3">
    <property type="entry name" value="TELOMERE-ASSOCIATED PROTEIN RIF1"/>
    <property type="match status" value="1"/>
</dbReference>
<accession>A0A6G0WW13</accession>
<feature type="region of interest" description="Disordered" evidence="7">
    <location>
        <begin position="791"/>
        <end position="810"/>
    </location>
</feature>
<keyword evidence="3" id="KW-0158">Chromosome</keyword>
<evidence type="ECO:0000256" key="6">
    <source>
        <dbReference type="ARBA" id="ARBA00023306"/>
    </source>
</evidence>
<evidence type="ECO:0000259" key="8">
    <source>
        <dbReference type="Pfam" id="PF12231"/>
    </source>
</evidence>
<feature type="region of interest" description="Disordered" evidence="7">
    <location>
        <begin position="714"/>
        <end position="754"/>
    </location>
</feature>
<dbReference type="GO" id="GO:0140445">
    <property type="term" value="C:chromosome, telomeric repeat region"/>
    <property type="evidence" value="ECO:0007669"/>
    <property type="project" value="TreeGrafter"/>
</dbReference>
<dbReference type="Pfam" id="PF12231">
    <property type="entry name" value="Rif1_N"/>
    <property type="match status" value="1"/>
</dbReference>
<keyword evidence="4" id="KW-0779">Telomere</keyword>
<dbReference type="InterPro" id="IPR022031">
    <property type="entry name" value="Rif1_N"/>
</dbReference>
<keyword evidence="6" id="KW-0131">Cell cycle</keyword>
<evidence type="ECO:0000256" key="4">
    <source>
        <dbReference type="ARBA" id="ARBA00022895"/>
    </source>
</evidence>
<proteinExistence type="predicted"/>
<organism evidence="9 10">
    <name type="scientific">Aphanomyces euteiches</name>
    <dbReference type="NCBI Taxonomy" id="100861"/>
    <lineage>
        <taxon>Eukaryota</taxon>
        <taxon>Sar</taxon>
        <taxon>Stramenopiles</taxon>
        <taxon>Oomycota</taxon>
        <taxon>Saprolegniomycetes</taxon>
        <taxon>Saprolegniales</taxon>
        <taxon>Verrucalvaceae</taxon>
        <taxon>Aphanomyces</taxon>
    </lineage>
</organism>
<evidence type="ECO:0000256" key="1">
    <source>
        <dbReference type="ARBA" id="ARBA00004123"/>
    </source>
</evidence>
<evidence type="ECO:0000256" key="5">
    <source>
        <dbReference type="ARBA" id="ARBA00023242"/>
    </source>
</evidence>
<dbReference type="VEuPathDB" id="FungiDB:AeMF1_011928"/>
<dbReference type="AlphaFoldDB" id="A0A6G0WW13"/>
<evidence type="ECO:0000256" key="2">
    <source>
        <dbReference type="ARBA" id="ARBA00004574"/>
    </source>
</evidence>
<dbReference type="PANTHER" id="PTHR22928">
    <property type="entry name" value="TELOMERE-ASSOCIATED PROTEIN RIF1"/>
    <property type="match status" value="1"/>
</dbReference>
<name>A0A6G0WW13_9STRA</name>
<evidence type="ECO:0000256" key="3">
    <source>
        <dbReference type="ARBA" id="ARBA00022454"/>
    </source>
</evidence>
<comment type="caution">
    <text evidence="9">The sequence shown here is derived from an EMBL/GenBank/DDBJ whole genome shotgun (WGS) entry which is preliminary data.</text>
</comment>
<gene>
    <name evidence="9" type="ORF">Ae201684_010982</name>
</gene>
<comment type="subcellular location">
    <subcellularLocation>
        <location evidence="2">Chromosome</location>
        <location evidence="2">Telomere</location>
    </subcellularLocation>
    <subcellularLocation>
        <location evidence="1">Nucleus</location>
    </subcellularLocation>
</comment>
<dbReference type="GO" id="GO:0000723">
    <property type="term" value="P:telomere maintenance"/>
    <property type="evidence" value="ECO:0007669"/>
    <property type="project" value="TreeGrafter"/>
</dbReference>
<evidence type="ECO:0000313" key="9">
    <source>
        <dbReference type="EMBL" id="KAF0731676.1"/>
    </source>
</evidence>
<protein>
    <recommendedName>
        <fullName evidence="8">Telomere-associated protein Rif1 N-terminal domain-containing protein</fullName>
    </recommendedName>
</protein>
<feature type="domain" description="Telomere-associated protein Rif1 N-terminal" evidence="8">
    <location>
        <begin position="111"/>
        <end position="231"/>
    </location>
</feature>
<feature type="region of interest" description="Disordered" evidence="7">
    <location>
        <begin position="607"/>
        <end position="636"/>
    </location>
</feature>
<dbReference type="GO" id="GO:0005634">
    <property type="term" value="C:nucleus"/>
    <property type="evidence" value="ECO:0007669"/>
    <property type="project" value="UniProtKB-SubCell"/>
</dbReference>
<keyword evidence="10" id="KW-1185">Reference proteome</keyword>